<dbReference type="AlphaFoldDB" id="A0A226X643"/>
<evidence type="ECO:0000256" key="1">
    <source>
        <dbReference type="SAM" id="Phobius"/>
    </source>
</evidence>
<evidence type="ECO:0000313" key="3">
    <source>
        <dbReference type="Proteomes" id="UP000214720"/>
    </source>
</evidence>
<dbReference type="Proteomes" id="UP000214720">
    <property type="component" value="Unassembled WGS sequence"/>
</dbReference>
<sequence length="146" mass="15926">MAGTEPQENGKPRSLSDEQKDALIFEMLGDVQVLHTSMKDLVAIVRDSDERISGRIVELRQVAADFANSRDAALAHLATQASETAQRRFTDSMGDMLKRVDVSLVAIERLVQDRPGRRLFDMAAVALMTGGITAAAALFGVWVIGR</sequence>
<keyword evidence="1" id="KW-0472">Membrane</keyword>
<evidence type="ECO:0000313" key="2">
    <source>
        <dbReference type="EMBL" id="OXC78619.1"/>
    </source>
</evidence>
<accession>A0A226X643</accession>
<protein>
    <submittedName>
        <fullName evidence="2">Uncharacterized protein</fullName>
    </submittedName>
</protein>
<proteinExistence type="predicted"/>
<dbReference type="RefSeq" id="WP_089160516.1">
    <property type="nucleotide sequence ID" value="NZ_MTHB01000057.1"/>
</dbReference>
<organism evidence="2 3">
    <name type="scientific">Caballeronia sordidicola</name>
    <name type="common">Burkholderia sordidicola</name>
    <dbReference type="NCBI Taxonomy" id="196367"/>
    <lineage>
        <taxon>Bacteria</taxon>
        <taxon>Pseudomonadati</taxon>
        <taxon>Pseudomonadota</taxon>
        <taxon>Betaproteobacteria</taxon>
        <taxon>Burkholderiales</taxon>
        <taxon>Burkholderiaceae</taxon>
        <taxon>Caballeronia</taxon>
    </lineage>
</organism>
<feature type="transmembrane region" description="Helical" evidence="1">
    <location>
        <begin position="119"/>
        <end position="144"/>
    </location>
</feature>
<comment type="caution">
    <text evidence="2">The sequence shown here is derived from an EMBL/GenBank/DDBJ whole genome shotgun (WGS) entry which is preliminary data.</text>
</comment>
<dbReference type="EMBL" id="MTHB01000057">
    <property type="protein sequence ID" value="OXC78619.1"/>
    <property type="molecule type" value="Genomic_DNA"/>
</dbReference>
<reference evidence="3" key="1">
    <citation type="submission" date="2017-01" db="EMBL/GenBank/DDBJ databases">
        <title>Genome Analysis of Deinococcus marmoris KOPRI26562.</title>
        <authorList>
            <person name="Kim J.H."/>
            <person name="Oh H.-M."/>
        </authorList>
    </citation>
    <scope>NUCLEOTIDE SEQUENCE [LARGE SCALE GENOMIC DNA]</scope>
    <source>
        <strain evidence="3">PAMC 26633</strain>
    </source>
</reference>
<gene>
    <name evidence="2" type="ORF">BSU04_10845</name>
</gene>
<keyword evidence="1" id="KW-0812">Transmembrane</keyword>
<dbReference type="OrthoDB" id="9140646at2"/>
<keyword evidence="1" id="KW-1133">Transmembrane helix</keyword>
<name>A0A226X643_CABSO</name>